<keyword evidence="6" id="KW-0255">Endonuclease</keyword>
<dbReference type="GO" id="GO:0000014">
    <property type="term" value="F:single-stranded DNA endodeoxyribonuclease activity"/>
    <property type="evidence" value="ECO:0007669"/>
    <property type="project" value="UniProtKB-ARBA"/>
</dbReference>
<dbReference type="PANTHER" id="PTHR33146">
    <property type="entry name" value="ENDONUCLEASE 4"/>
    <property type="match status" value="1"/>
</dbReference>
<evidence type="ECO:0000256" key="8">
    <source>
        <dbReference type="ARBA" id="ARBA00023157"/>
    </source>
</evidence>
<evidence type="ECO:0000256" key="1">
    <source>
        <dbReference type="ARBA" id="ARBA00000245"/>
    </source>
</evidence>
<evidence type="ECO:0000256" key="7">
    <source>
        <dbReference type="ARBA" id="ARBA00022801"/>
    </source>
</evidence>
<sequence length="127" mass="14344">EYLTKDALATVKELLPDSARGELASVCSWADDVRWHYHWSSPLHYVDTPDFKCNYKYCRDCHDTAGHKDRCVTGAIFNYTKQLFSAYQGYSPQLSCLCSSSGTSELKGIPKDSMLQTVQLHGNWLNG</sequence>
<dbReference type="EMBL" id="JABFAD010000009">
    <property type="protein sequence ID" value="MBA0807851.1"/>
    <property type="molecule type" value="Genomic_DNA"/>
</dbReference>
<comment type="similarity">
    <text evidence="2">Belongs to the nuclease type I family.</text>
</comment>
<dbReference type="GO" id="GO:0003676">
    <property type="term" value="F:nucleic acid binding"/>
    <property type="evidence" value="ECO:0007669"/>
    <property type="project" value="InterPro"/>
</dbReference>
<dbReference type="InterPro" id="IPR003154">
    <property type="entry name" value="S1/P1nuclease"/>
</dbReference>
<dbReference type="Gene3D" id="1.10.575.10">
    <property type="entry name" value="P1 Nuclease"/>
    <property type="match status" value="1"/>
</dbReference>
<evidence type="ECO:0000256" key="5">
    <source>
        <dbReference type="ARBA" id="ARBA00022723"/>
    </source>
</evidence>
<keyword evidence="7" id="KW-0378">Hydrolase</keyword>
<proteinExistence type="inferred from homology"/>
<dbReference type="SUPFAM" id="SSF48537">
    <property type="entry name" value="Phospholipase C/P1 nuclease"/>
    <property type="match status" value="1"/>
</dbReference>
<dbReference type="OrthoDB" id="1728109at2759"/>
<gene>
    <name evidence="10" type="ORF">Gohar_023628</name>
</gene>
<dbReference type="GO" id="GO:0046872">
    <property type="term" value="F:metal ion binding"/>
    <property type="evidence" value="ECO:0007669"/>
    <property type="project" value="UniProtKB-KW"/>
</dbReference>
<feature type="non-terminal residue" evidence="10">
    <location>
        <position position="127"/>
    </location>
</feature>
<evidence type="ECO:0000313" key="11">
    <source>
        <dbReference type="Proteomes" id="UP000593560"/>
    </source>
</evidence>
<keyword evidence="9" id="KW-0325">Glycoprotein</keyword>
<dbReference type="InterPro" id="IPR008947">
    <property type="entry name" value="PLipase_C/P1_nuclease_dom_sf"/>
</dbReference>
<dbReference type="GO" id="GO:0006308">
    <property type="term" value="P:DNA catabolic process"/>
    <property type="evidence" value="ECO:0007669"/>
    <property type="project" value="InterPro"/>
</dbReference>
<dbReference type="AlphaFoldDB" id="A0A7J9HDD5"/>
<reference evidence="10 11" key="1">
    <citation type="journal article" date="2019" name="Genome Biol. Evol.">
        <title>Insights into the evolution of the New World diploid cottons (Gossypium, subgenus Houzingenia) based on genome sequencing.</title>
        <authorList>
            <person name="Grover C.E."/>
            <person name="Arick M.A. 2nd"/>
            <person name="Thrash A."/>
            <person name="Conover J.L."/>
            <person name="Sanders W.S."/>
            <person name="Peterson D.G."/>
            <person name="Frelichowski J.E."/>
            <person name="Scheffler J.A."/>
            <person name="Scheffler B.E."/>
            <person name="Wendel J.F."/>
        </authorList>
    </citation>
    <scope>NUCLEOTIDE SEQUENCE [LARGE SCALE GENOMIC DNA]</scope>
    <source>
        <strain evidence="10">0</strain>
        <tissue evidence="10">Leaf</tissue>
    </source>
</reference>
<comment type="catalytic activity">
    <reaction evidence="1">
        <text>Endonucleolytic cleavage to 5'-phosphomononucleotide and 5'-phosphooligonucleotide end-products.</text>
        <dbReference type="EC" id="3.1.30.1"/>
    </reaction>
</comment>
<keyword evidence="11" id="KW-1185">Reference proteome</keyword>
<keyword evidence="4" id="KW-0540">Nuclease</keyword>
<dbReference type="PANTHER" id="PTHR33146:SF26">
    <property type="entry name" value="ENDONUCLEASE 4"/>
    <property type="match status" value="1"/>
</dbReference>
<dbReference type="EC" id="3.1.30.1" evidence="3"/>
<name>A0A7J9HDD5_9ROSI</name>
<evidence type="ECO:0000256" key="9">
    <source>
        <dbReference type="ARBA" id="ARBA00023180"/>
    </source>
</evidence>
<keyword evidence="8" id="KW-1015">Disulfide bond</keyword>
<dbReference type="Proteomes" id="UP000593560">
    <property type="component" value="Unassembled WGS sequence"/>
</dbReference>
<protein>
    <recommendedName>
        <fullName evidence="3">Aspergillus nuclease S1</fullName>
        <ecNumber evidence="3">3.1.30.1</ecNumber>
    </recommendedName>
</protein>
<evidence type="ECO:0000256" key="6">
    <source>
        <dbReference type="ARBA" id="ARBA00022759"/>
    </source>
</evidence>
<evidence type="ECO:0000256" key="4">
    <source>
        <dbReference type="ARBA" id="ARBA00022722"/>
    </source>
</evidence>
<evidence type="ECO:0000313" key="10">
    <source>
        <dbReference type="EMBL" id="MBA0807851.1"/>
    </source>
</evidence>
<evidence type="ECO:0000256" key="3">
    <source>
        <dbReference type="ARBA" id="ARBA00012562"/>
    </source>
</evidence>
<evidence type="ECO:0000256" key="2">
    <source>
        <dbReference type="ARBA" id="ARBA00009547"/>
    </source>
</evidence>
<organism evidence="10 11">
    <name type="scientific">Gossypium harknessii</name>
    <dbReference type="NCBI Taxonomy" id="34285"/>
    <lineage>
        <taxon>Eukaryota</taxon>
        <taxon>Viridiplantae</taxon>
        <taxon>Streptophyta</taxon>
        <taxon>Embryophyta</taxon>
        <taxon>Tracheophyta</taxon>
        <taxon>Spermatophyta</taxon>
        <taxon>Magnoliopsida</taxon>
        <taxon>eudicotyledons</taxon>
        <taxon>Gunneridae</taxon>
        <taxon>Pentapetalae</taxon>
        <taxon>rosids</taxon>
        <taxon>malvids</taxon>
        <taxon>Malvales</taxon>
        <taxon>Malvaceae</taxon>
        <taxon>Malvoideae</taxon>
        <taxon>Gossypium</taxon>
    </lineage>
</organism>
<dbReference type="GO" id="GO:0004521">
    <property type="term" value="F:RNA endonuclease activity"/>
    <property type="evidence" value="ECO:0007669"/>
    <property type="project" value="UniProtKB-ARBA"/>
</dbReference>
<dbReference type="Pfam" id="PF02265">
    <property type="entry name" value="S1-P1_nuclease"/>
    <property type="match status" value="1"/>
</dbReference>
<keyword evidence="5" id="KW-0479">Metal-binding</keyword>
<comment type="caution">
    <text evidence="10">The sequence shown here is derived from an EMBL/GenBank/DDBJ whole genome shotgun (WGS) entry which is preliminary data.</text>
</comment>
<accession>A0A7J9HDD5</accession>